<feature type="signal peptide" evidence="1">
    <location>
        <begin position="1"/>
        <end position="18"/>
    </location>
</feature>
<organism evidence="2 3">
    <name type="scientific">Cryptotermes secundus</name>
    <dbReference type="NCBI Taxonomy" id="105785"/>
    <lineage>
        <taxon>Eukaryota</taxon>
        <taxon>Metazoa</taxon>
        <taxon>Ecdysozoa</taxon>
        <taxon>Arthropoda</taxon>
        <taxon>Hexapoda</taxon>
        <taxon>Insecta</taxon>
        <taxon>Pterygota</taxon>
        <taxon>Neoptera</taxon>
        <taxon>Polyneoptera</taxon>
        <taxon>Dictyoptera</taxon>
        <taxon>Blattodea</taxon>
        <taxon>Blattoidea</taxon>
        <taxon>Termitoidae</taxon>
        <taxon>Kalotermitidae</taxon>
        <taxon>Cryptotermitinae</taxon>
        <taxon>Cryptotermes</taxon>
    </lineage>
</organism>
<keyword evidence="1" id="KW-0732">Signal</keyword>
<feature type="chain" id="PRO_5014349920" evidence="1">
    <location>
        <begin position="19"/>
        <end position="55"/>
    </location>
</feature>
<dbReference type="InParanoid" id="A0A2J7QLS8"/>
<accession>A0A2J7QLS8</accession>
<sequence>MAVIIKTVVFSVVIPCSSVCRYCTGILEEHDVSTHTAAVSQRENYSPNNHRLLKK</sequence>
<gene>
    <name evidence="2" type="ORF">B7P43_G01917</name>
</gene>
<dbReference type="EMBL" id="NEVH01013241">
    <property type="protein sequence ID" value="PNF29533.1"/>
    <property type="molecule type" value="Genomic_DNA"/>
</dbReference>
<dbReference type="AlphaFoldDB" id="A0A2J7QLS8"/>
<protein>
    <submittedName>
        <fullName evidence="2">Uncharacterized protein</fullName>
    </submittedName>
</protein>
<reference evidence="2 3" key="1">
    <citation type="submission" date="2017-12" db="EMBL/GenBank/DDBJ databases">
        <title>Hemimetabolous genomes reveal molecular basis of termite eusociality.</title>
        <authorList>
            <person name="Harrison M.C."/>
            <person name="Jongepier E."/>
            <person name="Robertson H.M."/>
            <person name="Arning N."/>
            <person name="Bitard-Feildel T."/>
            <person name="Chao H."/>
            <person name="Childers C.P."/>
            <person name="Dinh H."/>
            <person name="Doddapaneni H."/>
            <person name="Dugan S."/>
            <person name="Gowin J."/>
            <person name="Greiner C."/>
            <person name="Han Y."/>
            <person name="Hu H."/>
            <person name="Hughes D.S.T."/>
            <person name="Huylmans A.-K."/>
            <person name="Kemena C."/>
            <person name="Kremer L.P.M."/>
            <person name="Lee S.L."/>
            <person name="Lopez-Ezquerra A."/>
            <person name="Mallet L."/>
            <person name="Monroy-Kuhn J.M."/>
            <person name="Moser A."/>
            <person name="Murali S.C."/>
            <person name="Muzny D.M."/>
            <person name="Otani S."/>
            <person name="Piulachs M.-D."/>
            <person name="Poelchau M."/>
            <person name="Qu J."/>
            <person name="Schaub F."/>
            <person name="Wada-Katsumata A."/>
            <person name="Worley K.C."/>
            <person name="Xie Q."/>
            <person name="Ylla G."/>
            <person name="Poulsen M."/>
            <person name="Gibbs R.A."/>
            <person name="Schal C."/>
            <person name="Richards S."/>
            <person name="Belles X."/>
            <person name="Korb J."/>
            <person name="Bornberg-Bauer E."/>
        </authorList>
    </citation>
    <scope>NUCLEOTIDE SEQUENCE [LARGE SCALE GENOMIC DNA]</scope>
    <source>
        <tissue evidence="2">Whole body</tissue>
    </source>
</reference>
<evidence type="ECO:0000313" key="3">
    <source>
        <dbReference type="Proteomes" id="UP000235965"/>
    </source>
</evidence>
<comment type="caution">
    <text evidence="2">The sequence shown here is derived from an EMBL/GenBank/DDBJ whole genome shotgun (WGS) entry which is preliminary data.</text>
</comment>
<dbReference type="Proteomes" id="UP000235965">
    <property type="component" value="Unassembled WGS sequence"/>
</dbReference>
<evidence type="ECO:0000256" key="1">
    <source>
        <dbReference type="SAM" id="SignalP"/>
    </source>
</evidence>
<evidence type="ECO:0000313" key="2">
    <source>
        <dbReference type="EMBL" id="PNF29533.1"/>
    </source>
</evidence>
<keyword evidence="3" id="KW-1185">Reference proteome</keyword>
<proteinExistence type="predicted"/>
<name>A0A2J7QLS8_9NEOP</name>